<dbReference type="EMBL" id="RAPK01000006">
    <property type="protein sequence ID" value="RKD76129.1"/>
    <property type="molecule type" value="Genomic_DNA"/>
</dbReference>
<dbReference type="RefSeq" id="WP_120191545.1">
    <property type="nucleotide sequence ID" value="NZ_RAPK01000006.1"/>
</dbReference>
<keyword evidence="2" id="KW-1185">Reference proteome</keyword>
<dbReference type="OrthoDB" id="2962555at2"/>
<protein>
    <submittedName>
        <fullName evidence="1">Uncharacterized protein</fullName>
    </submittedName>
</protein>
<comment type="caution">
    <text evidence="1">The sequence shown here is derived from an EMBL/GenBank/DDBJ whole genome shotgun (WGS) entry which is preliminary data.</text>
</comment>
<sequence>MSSILRKQLKDALNDAVEKQQFQLAEQAVVHLKNLAQLEAFIEGGPAAEDYSRQPSAAVNQGTVDLLAPVPEDSGSRSSEFVSRQGAAASKRDMLLLYYIEEEDLIKFKKSPQTYAVSIDFFRAFLENLIEWKNKSPFSSKDYYEAFGGMLSEKSTYQTSTLRQFITLLFRYCVRLGLLEKPEIHQRSRYVVSDNSNVEKTIQYIKSEKMLQL</sequence>
<dbReference type="AlphaFoldDB" id="A0A419V879"/>
<dbReference type="Proteomes" id="UP000285120">
    <property type="component" value="Unassembled WGS sequence"/>
</dbReference>
<organism evidence="1 2">
    <name type="scientific">Sinobaca qinghaiensis</name>
    <dbReference type="NCBI Taxonomy" id="342944"/>
    <lineage>
        <taxon>Bacteria</taxon>
        <taxon>Bacillati</taxon>
        <taxon>Bacillota</taxon>
        <taxon>Bacilli</taxon>
        <taxon>Bacillales</taxon>
        <taxon>Sporolactobacillaceae</taxon>
        <taxon>Sinobaca</taxon>
    </lineage>
</organism>
<gene>
    <name evidence="1" type="ORF">ATL39_0341</name>
</gene>
<reference evidence="1 2" key="1">
    <citation type="submission" date="2018-09" db="EMBL/GenBank/DDBJ databases">
        <title>Genomic Encyclopedia of Archaeal and Bacterial Type Strains, Phase II (KMG-II): from individual species to whole genera.</title>
        <authorList>
            <person name="Goeker M."/>
        </authorList>
    </citation>
    <scope>NUCLEOTIDE SEQUENCE [LARGE SCALE GENOMIC DNA]</scope>
    <source>
        <strain evidence="1 2">DSM 17008</strain>
    </source>
</reference>
<proteinExistence type="predicted"/>
<evidence type="ECO:0000313" key="1">
    <source>
        <dbReference type="EMBL" id="RKD76129.1"/>
    </source>
</evidence>
<name>A0A419V879_9BACL</name>
<accession>A0A419V879</accession>
<evidence type="ECO:0000313" key="2">
    <source>
        <dbReference type="Proteomes" id="UP000285120"/>
    </source>
</evidence>